<gene>
    <name evidence="8" type="ORF">E2R57_18145</name>
</gene>
<evidence type="ECO:0000256" key="1">
    <source>
        <dbReference type="ARBA" id="ARBA00022741"/>
    </source>
</evidence>
<dbReference type="SUPFAM" id="SSF52540">
    <property type="entry name" value="P-loop containing nucleoside triphosphate hydrolases"/>
    <property type="match status" value="1"/>
</dbReference>
<evidence type="ECO:0000256" key="5">
    <source>
        <dbReference type="ARBA" id="ARBA00023163"/>
    </source>
</evidence>
<proteinExistence type="predicted"/>
<dbReference type="PROSITE" id="PS50045">
    <property type="entry name" value="SIGMA54_INTERACT_4"/>
    <property type="match status" value="1"/>
</dbReference>
<keyword evidence="3" id="KW-0805">Transcription regulation</keyword>
<dbReference type="PRINTS" id="PR01590">
    <property type="entry name" value="HTHFIS"/>
</dbReference>
<evidence type="ECO:0000313" key="8">
    <source>
        <dbReference type="EMBL" id="TDL33398.1"/>
    </source>
</evidence>
<keyword evidence="1" id="KW-0547">Nucleotide-binding</keyword>
<evidence type="ECO:0000256" key="6">
    <source>
        <dbReference type="SAM" id="MobiDB-lite"/>
    </source>
</evidence>
<dbReference type="GO" id="GO:0043565">
    <property type="term" value="F:sequence-specific DNA binding"/>
    <property type="evidence" value="ECO:0007669"/>
    <property type="project" value="InterPro"/>
</dbReference>
<feature type="region of interest" description="Disordered" evidence="6">
    <location>
        <begin position="302"/>
        <end position="330"/>
    </location>
</feature>
<protein>
    <recommendedName>
        <fullName evidence="7">Sigma-54 factor interaction domain-containing protein</fullName>
    </recommendedName>
</protein>
<dbReference type="GO" id="GO:0005524">
    <property type="term" value="F:ATP binding"/>
    <property type="evidence" value="ECO:0007669"/>
    <property type="project" value="UniProtKB-KW"/>
</dbReference>
<keyword evidence="2" id="KW-0067">ATP-binding</keyword>
<evidence type="ECO:0000259" key="7">
    <source>
        <dbReference type="PROSITE" id="PS50045"/>
    </source>
</evidence>
<dbReference type="InterPro" id="IPR002078">
    <property type="entry name" value="Sigma_54_int"/>
</dbReference>
<feature type="domain" description="Sigma-54 factor interaction" evidence="7">
    <location>
        <begin position="358"/>
        <end position="508"/>
    </location>
</feature>
<dbReference type="Proteomes" id="UP000294621">
    <property type="component" value="Unassembled WGS sequence"/>
</dbReference>
<evidence type="ECO:0000256" key="3">
    <source>
        <dbReference type="ARBA" id="ARBA00023015"/>
    </source>
</evidence>
<organism evidence="8 9">
    <name type="scientific">Arthrobacter nitrophenolicus</name>
    <dbReference type="NCBI Taxonomy" id="683150"/>
    <lineage>
        <taxon>Bacteria</taxon>
        <taxon>Bacillati</taxon>
        <taxon>Actinomycetota</taxon>
        <taxon>Actinomycetes</taxon>
        <taxon>Micrococcales</taxon>
        <taxon>Micrococcaceae</taxon>
        <taxon>Arthrobacter</taxon>
    </lineage>
</organism>
<dbReference type="Pfam" id="PF02954">
    <property type="entry name" value="HTH_8"/>
    <property type="match status" value="1"/>
</dbReference>
<dbReference type="Gene3D" id="1.10.8.60">
    <property type="match status" value="1"/>
</dbReference>
<reference evidence="8 9" key="1">
    <citation type="submission" date="2019-03" db="EMBL/GenBank/DDBJ databases">
        <title>Genome Sequencing and Assembly of Various Microbes Isolated from Partially Reclaimed Soil and Acid Mine Drainage (AMD) Site.</title>
        <authorList>
            <person name="Steinbock B."/>
            <person name="Bechtold R."/>
            <person name="Sevigny J.L."/>
            <person name="Thomas D."/>
            <person name="Cuthill L.R."/>
            <person name="Aveiro Johannsen E.J."/>
            <person name="Thomas K."/>
            <person name="Ghosh A."/>
        </authorList>
    </citation>
    <scope>NUCLEOTIDE SEQUENCE [LARGE SCALE GENOMIC DNA]</scope>
    <source>
        <strain evidence="8 9">S-A1</strain>
    </source>
</reference>
<dbReference type="AlphaFoldDB" id="A0A4V3B0K4"/>
<keyword evidence="4" id="KW-0238">DNA-binding</keyword>
<comment type="caution">
    <text evidence="8">The sequence shown here is derived from an EMBL/GenBank/DDBJ whole genome shotgun (WGS) entry which is preliminary data.</text>
</comment>
<accession>A0A4V3B0K4</accession>
<dbReference type="Pfam" id="PF25601">
    <property type="entry name" value="AAA_lid_14"/>
    <property type="match status" value="1"/>
</dbReference>
<dbReference type="InterPro" id="IPR003018">
    <property type="entry name" value="GAF"/>
</dbReference>
<dbReference type="Pfam" id="PF01590">
    <property type="entry name" value="GAF"/>
    <property type="match status" value="1"/>
</dbReference>
<dbReference type="Gene3D" id="3.30.450.40">
    <property type="match status" value="1"/>
</dbReference>
<dbReference type="Gene3D" id="1.10.10.60">
    <property type="entry name" value="Homeodomain-like"/>
    <property type="match status" value="1"/>
</dbReference>
<dbReference type="InterPro" id="IPR002197">
    <property type="entry name" value="HTH_Fis"/>
</dbReference>
<feature type="compositionally biased region" description="Basic and acidic residues" evidence="6">
    <location>
        <begin position="307"/>
        <end position="322"/>
    </location>
</feature>
<evidence type="ECO:0000256" key="2">
    <source>
        <dbReference type="ARBA" id="ARBA00022840"/>
    </source>
</evidence>
<dbReference type="InterPro" id="IPR009057">
    <property type="entry name" value="Homeodomain-like_sf"/>
</dbReference>
<keyword evidence="5" id="KW-0804">Transcription</keyword>
<dbReference type="OrthoDB" id="5496274at2"/>
<dbReference type="EMBL" id="SMZQ01000011">
    <property type="protein sequence ID" value="TDL33398.1"/>
    <property type="molecule type" value="Genomic_DNA"/>
</dbReference>
<evidence type="ECO:0000313" key="9">
    <source>
        <dbReference type="Proteomes" id="UP000294621"/>
    </source>
</evidence>
<evidence type="ECO:0000256" key="4">
    <source>
        <dbReference type="ARBA" id="ARBA00023125"/>
    </source>
</evidence>
<dbReference type="InterPro" id="IPR027417">
    <property type="entry name" value="P-loop_NTPase"/>
</dbReference>
<dbReference type="InterPro" id="IPR058031">
    <property type="entry name" value="AAA_lid_NorR"/>
</dbReference>
<dbReference type="InterPro" id="IPR029016">
    <property type="entry name" value="GAF-like_dom_sf"/>
</dbReference>
<dbReference type="PANTHER" id="PTHR32071">
    <property type="entry name" value="TRANSCRIPTIONAL REGULATORY PROTEIN"/>
    <property type="match status" value="1"/>
</dbReference>
<dbReference type="GO" id="GO:0006355">
    <property type="term" value="P:regulation of DNA-templated transcription"/>
    <property type="evidence" value="ECO:0007669"/>
    <property type="project" value="InterPro"/>
</dbReference>
<dbReference type="SUPFAM" id="SSF46689">
    <property type="entry name" value="Homeodomain-like"/>
    <property type="match status" value="1"/>
</dbReference>
<sequence length="585" mass="63775">MQRCTMSDPVREAREKLLRVGLTGSYQADDAVPDIIVRSWRRSIGSAVEASAPAQRYRDVDTDTLLGRAAVPVLDRWQHQLADTGTTLFLSDRGGSIVDRRASDSSERRRLDNMHAAEGFDYSEDSIGTNALGTSMVEKRPVFVKGSQHYSDVLAANACAAAPIYTPAGLVVGSIALGGPIQAASPIMLSLAREISQQIEERLRTSSRPQDLALAMSFMRFTSSQRPTVVLDHESVLANTPGLPYVNVASHVMLWEVLNSHNWSAAPTLRRELEGTRIEITARRVSEGPRVHFVVHFSELEPTWQPERGEEGEPKRGGEPHPRKSSSAALGQSVAFIEGPPGSGRSTAALDLLASWGKRGALESFTISAESPAPWGKIEDLLQRGENVIIRRLEKMSADEFADFSKAMVATQKKWATGNHVGNLLGTVYREEASSELQAVVDRVGVAVRMAPLAQTPERIPGLVTRILNEVDASSRHTMSPAALQSLVQWNWPGNVAELADTLSSLVRTVNASVIERRHLPKHLQQAPPRRPLSLIKSAERDAIIRALDAAGGNKSEAADLLGMGRTTLYRRLRQLGLESGEATI</sequence>
<name>A0A4V3B0K4_9MICC</name>